<dbReference type="GO" id="GO:0042781">
    <property type="term" value="F:3'-tRNA processing endoribonuclease activity"/>
    <property type="evidence" value="ECO:0007669"/>
    <property type="project" value="TreeGrafter"/>
</dbReference>
<gene>
    <name evidence="7 9" type="primary">rnpA</name>
    <name evidence="9" type="ORF">GCM10011571_04050</name>
</gene>
<evidence type="ECO:0000256" key="3">
    <source>
        <dbReference type="ARBA" id="ARBA00022722"/>
    </source>
</evidence>
<comment type="catalytic activity">
    <reaction evidence="7">
        <text>Endonucleolytic cleavage of RNA, removing 5'-extranucleotides from tRNA precursor.</text>
        <dbReference type="EC" id="3.1.26.5"/>
    </reaction>
</comment>
<dbReference type="GO" id="GO:0004526">
    <property type="term" value="F:ribonuclease P activity"/>
    <property type="evidence" value="ECO:0007669"/>
    <property type="project" value="UniProtKB-UniRule"/>
</dbReference>
<dbReference type="GO" id="GO:0030677">
    <property type="term" value="C:ribonuclease P complex"/>
    <property type="evidence" value="ECO:0007669"/>
    <property type="project" value="TreeGrafter"/>
</dbReference>
<dbReference type="SUPFAM" id="SSF54211">
    <property type="entry name" value="Ribosomal protein S5 domain 2-like"/>
    <property type="match status" value="1"/>
</dbReference>
<evidence type="ECO:0000256" key="6">
    <source>
        <dbReference type="ARBA" id="ARBA00022884"/>
    </source>
</evidence>
<keyword evidence="6 7" id="KW-0694">RNA-binding</keyword>
<reference evidence="9" key="2">
    <citation type="submission" date="2020-09" db="EMBL/GenBank/DDBJ databases">
        <authorList>
            <person name="Sun Q."/>
            <person name="Zhou Y."/>
        </authorList>
    </citation>
    <scope>NUCLEOTIDE SEQUENCE</scope>
    <source>
        <strain evidence="9">CGMCC 1.15179</strain>
    </source>
</reference>
<sequence>MQKQYRLKRRNDFRRAFRTGSSAANRQFVVYRSPRREKGPVRVGISVSRKVGNAVTRNRIKRLVKEVVRQWVDDLPANTDLIIIARNPAAEMDYHQIQSSLRHVFHRAQLLPKQKRPSAKEGRNG</sequence>
<accession>A0A8J2YA52</accession>
<protein>
    <recommendedName>
        <fullName evidence="7 8">Ribonuclease P protein component</fullName>
        <shortName evidence="7">RNase P protein</shortName>
        <shortName evidence="7">RNaseP protein</shortName>
        <ecNumber evidence="7 8">3.1.26.5</ecNumber>
    </recommendedName>
    <alternativeName>
        <fullName evidence="7">Protein C5</fullName>
    </alternativeName>
</protein>
<dbReference type="InterPro" id="IPR020539">
    <property type="entry name" value="RNase_P_CS"/>
</dbReference>
<keyword evidence="10" id="KW-1185">Reference proteome</keyword>
<evidence type="ECO:0000256" key="4">
    <source>
        <dbReference type="ARBA" id="ARBA00022759"/>
    </source>
</evidence>
<dbReference type="GO" id="GO:0000049">
    <property type="term" value="F:tRNA binding"/>
    <property type="evidence" value="ECO:0007669"/>
    <property type="project" value="UniProtKB-UniRule"/>
</dbReference>
<evidence type="ECO:0000256" key="8">
    <source>
        <dbReference type="NCBIfam" id="TIGR00188"/>
    </source>
</evidence>
<dbReference type="EC" id="3.1.26.5" evidence="7 8"/>
<evidence type="ECO:0000256" key="2">
    <source>
        <dbReference type="ARBA" id="ARBA00022694"/>
    </source>
</evidence>
<evidence type="ECO:0000256" key="7">
    <source>
        <dbReference type="HAMAP-Rule" id="MF_00227"/>
    </source>
</evidence>
<keyword evidence="2 7" id="KW-0819">tRNA processing</keyword>
<dbReference type="NCBIfam" id="TIGR00188">
    <property type="entry name" value="rnpA"/>
    <property type="match status" value="1"/>
</dbReference>
<dbReference type="InterPro" id="IPR014721">
    <property type="entry name" value="Ribsml_uS5_D2-typ_fold_subgr"/>
</dbReference>
<dbReference type="AlphaFoldDB" id="A0A8J2YA52"/>
<comment type="similarity">
    <text evidence="7">Belongs to the RnpA family.</text>
</comment>
<dbReference type="EMBL" id="BMHQ01000001">
    <property type="protein sequence ID" value="GGE06137.1"/>
    <property type="molecule type" value="Genomic_DNA"/>
</dbReference>
<keyword evidence="3 7" id="KW-0540">Nuclease</keyword>
<name>A0A8J2YA52_9BACL</name>
<dbReference type="HAMAP" id="MF_00227">
    <property type="entry name" value="RNase_P"/>
    <property type="match status" value="1"/>
</dbReference>
<dbReference type="FunFam" id="3.30.230.10:FF:000021">
    <property type="entry name" value="Ribonuclease P protein component"/>
    <property type="match status" value="1"/>
</dbReference>
<proteinExistence type="inferred from homology"/>
<dbReference type="GO" id="GO:0001682">
    <property type="term" value="P:tRNA 5'-leader removal"/>
    <property type="evidence" value="ECO:0007669"/>
    <property type="project" value="UniProtKB-UniRule"/>
</dbReference>
<comment type="caution">
    <text evidence="9">The sequence shown here is derived from an EMBL/GenBank/DDBJ whole genome shotgun (WGS) entry which is preliminary data.</text>
</comment>
<dbReference type="Proteomes" id="UP000625210">
    <property type="component" value="Unassembled WGS sequence"/>
</dbReference>
<dbReference type="PANTHER" id="PTHR33992">
    <property type="entry name" value="RIBONUCLEASE P PROTEIN COMPONENT"/>
    <property type="match status" value="1"/>
</dbReference>
<evidence type="ECO:0000256" key="1">
    <source>
        <dbReference type="ARBA" id="ARBA00002663"/>
    </source>
</evidence>
<comment type="subunit">
    <text evidence="7">Consists of a catalytic RNA component (M1 or rnpB) and a protein subunit.</text>
</comment>
<evidence type="ECO:0000313" key="10">
    <source>
        <dbReference type="Proteomes" id="UP000625210"/>
    </source>
</evidence>
<dbReference type="Pfam" id="PF00825">
    <property type="entry name" value="Ribonuclease_P"/>
    <property type="match status" value="1"/>
</dbReference>
<keyword evidence="5 7" id="KW-0378">Hydrolase</keyword>
<dbReference type="InterPro" id="IPR020568">
    <property type="entry name" value="Ribosomal_Su5_D2-typ_SF"/>
</dbReference>
<comment type="function">
    <text evidence="1 7">RNaseP catalyzes the removal of the 5'-leader sequence from pre-tRNA to produce the mature 5'-terminus. It can also cleave other RNA substrates such as 4.5S RNA. The protein component plays an auxiliary but essential role in vivo by binding to the 5'-leader sequence and broadening the substrate specificity of the ribozyme.</text>
</comment>
<evidence type="ECO:0000313" key="9">
    <source>
        <dbReference type="EMBL" id="GGE06137.1"/>
    </source>
</evidence>
<dbReference type="Gene3D" id="3.30.230.10">
    <property type="match status" value="1"/>
</dbReference>
<dbReference type="RefSeq" id="WP_188646244.1">
    <property type="nucleotide sequence ID" value="NZ_BMHQ01000001.1"/>
</dbReference>
<dbReference type="InterPro" id="IPR000100">
    <property type="entry name" value="RNase_P"/>
</dbReference>
<dbReference type="PROSITE" id="PS00648">
    <property type="entry name" value="RIBONUCLEASE_P"/>
    <property type="match status" value="1"/>
</dbReference>
<keyword evidence="4 7" id="KW-0255">Endonuclease</keyword>
<organism evidence="9 10">
    <name type="scientific">Marinithermofilum abyssi</name>
    <dbReference type="NCBI Taxonomy" id="1571185"/>
    <lineage>
        <taxon>Bacteria</taxon>
        <taxon>Bacillati</taxon>
        <taxon>Bacillota</taxon>
        <taxon>Bacilli</taxon>
        <taxon>Bacillales</taxon>
        <taxon>Thermoactinomycetaceae</taxon>
        <taxon>Marinithermofilum</taxon>
    </lineage>
</organism>
<evidence type="ECO:0000256" key="5">
    <source>
        <dbReference type="ARBA" id="ARBA00022801"/>
    </source>
</evidence>
<dbReference type="PANTHER" id="PTHR33992:SF1">
    <property type="entry name" value="RIBONUCLEASE P PROTEIN COMPONENT"/>
    <property type="match status" value="1"/>
</dbReference>
<reference evidence="9" key="1">
    <citation type="journal article" date="2014" name="Int. J. Syst. Evol. Microbiol.">
        <title>Complete genome sequence of Corynebacterium casei LMG S-19264T (=DSM 44701T), isolated from a smear-ripened cheese.</title>
        <authorList>
            <consortium name="US DOE Joint Genome Institute (JGI-PGF)"/>
            <person name="Walter F."/>
            <person name="Albersmeier A."/>
            <person name="Kalinowski J."/>
            <person name="Ruckert C."/>
        </authorList>
    </citation>
    <scope>NUCLEOTIDE SEQUENCE</scope>
    <source>
        <strain evidence="9">CGMCC 1.15179</strain>
    </source>
</reference>